<gene>
    <name evidence="1" type="ORF">NPIL_635021</name>
</gene>
<comment type="caution">
    <text evidence="1">The sequence shown here is derived from an EMBL/GenBank/DDBJ whole genome shotgun (WGS) entry which is preliminary data.</text>
</comment>
<accession>A0A8X6QN76</accession>
<name>A0A8X6QN76_NEPPI</name>
<evidence type="ECO:0000313" key="1">
    <source>
        <dbReference type="EMBL" id="GFU30993.1"/>
    </source>
</evidence>
<dbReference type="EMBL" id="BMAW01129572">
    <property type="protein sequence ID" value="GFU30993.1"/>
    <property type="molecule type" value="Genomic_DNA"/>
</dbReference>
<organism evidence="1 2">
    <name type="scientific">Nephila pilipes</name>
    <name type="common">Giant wood spider</name>
    <name type="synonym">Nephila maculata</name>
    <dbReference type="NCBI Taxonomy" id="299642"/>
    <lineage>
        <taxon>Eukaryota</taxon>
        <taxon>Metazoa</taxon>
        <taxon>Ecdysozoa</taxon>
        <taxon>Arthropoda</taxon>
        <taxon>Chelicerata</taxon>
        <taxon>Arachnida</taxon>
        <taxon>Araneae</taxon>
        <taxon>Araneomorphae</taxon>
        <taxon>Entelegynae</taxon>
        <taxon>Araneoidea</taxon>
        <taxon>Nephilidae</taxon>
        <taxon>Nephila</taxon>
    </lineage>
</organism>
<reference evidence="1" key="1">
    <citation type="submission" date="2020-08" db="EMBL/GenBank/DDBJ databases">
        <title>Multicomponent nature underlies the extraordinary mechanical properties of spider dragline silk.</title>
        <authorList>
            <person name="Kono N."/>
            <person name="Nakamura H."/>
            <person name="Mori M."/>
            <person name="Yoshida Y."/>
            <person name="Ohtoshi R."/>
            <person name="Malay A.D."/>
            <person name="Moran D.A.P."/>
            <person name="Tomita M."/>
            <person name="Numata K."/>
            <person name="Arakawa K."/>
        </authorList>
    </citation>
    <scope>NUCLEOTIDE SEQUENCE</scope>
</reference>
<dbReference type="AlphaFoldDB" id="A0A8X6QN76"/>
<protein>
    <submittedName>
        <fullName evidence="1">Uncharacterized protein</fullName>
    </submittedName>
</protein>
<sequence length="82" mass="9188">MEISAPNLNINTASLEVLNRNTQFQEYRQQIGVSNMIPAILEYFLNLHLRSQDLHRKKIADNCTAVQSLTTNGRLIMSAASG</sequence>
<keyword evidence="2" id="KW-1185">Reference proteome</keyword>
<evidence type="ECO:0000313" key="2">
    <source>
        <dbReference type="Proteomes" id="UP000887013"/>
    </source>
</evidence>
<proteinExistence type="predicted"/>
<dbReference type="Proteomes" id="UP000887013">
    <property type="component" value="Unassembled WGS sequence"/>
</dbReference>